<proteinExistence type="predicted"/>
<protein>
    <recommendedName>
        <fullName evidence="4">Secreted protein</fullName>
    </recommendedName>
</protein>
<gene>
    <name evidence="2" type="ORF">BU23DRAFT_86859</name>
</gene>
<dbReference type="AlphaFoldDB" id="A0A6A5VGQ2"/>
<evidence type="ECO:0000313" key="2">
    <source>
        <dbReference type="EMBL" id="KAF1975052.1"/>
    </source>
</evidence>
<evidence type="ECO:0008006" key="4">
    <source>
        <dbReference type="Google" id="ProtNLM"/>
    </source>
</evidence>
<feature type="signal peptide" evidence="1">
    <location>
        <begin position="1"/>
        <end position="24"/>
    </location>
</feature>
<keyword evidence="3" id="KW-1185">Reference proteome</keyword>
<evidence type="ECO:0000256" key="1">
    <source>
        <dbReference type="SAM" id="SignalP"/>
    </source>
</evidence>
<dbReference type="EMBL" id="ML976672">
    <property type="protein sequence ID" value="KAF1975052.1"/>
    <property type="molecule type" value="Genomic_DNA"/>
</dbReference>
<name>A0A6A5VGQ2_9PLEO</name>
<accession>A0A6A5VGQ2</accession>
<sequence length="147" mass="16300">MTMLVALCLAVLCSSACTPPLALAAPPLGSQQKYCKAGQIVAQKSHSLARLMRRTRMNQSMGSNECANTRGTRGWLAQSSTLLSFLASTPLHHTLSTLFQHGTPNEICAADRHRCAGAPASKGACFWRRQHRIYFRSRRKKLAPWRY</sequence>
<reference evidence="2" key="1">
    <citation type="journal article" date="2020" name="Stud. Mycol.">
        <title>101 Dothideomycetes genomes: a test case for predicting lifestyles and emergence of pathogens.</title>
        <authorList>
            <person name="Haridas S."/>
            <person name="Albert R."/>
            <person name="Binder M."/>
            <person name="Bloem J."/>
            <person name="Labutti K."/>
            <person name="Salamov A."/>
            <person name="Andreopoulos B."/>
            <person name="Baker S."/>
            <person name="Barry K."/>
            <person name="Bills G."/>
            <person name="Bluhm B."/>
            <person name="Cannon C."/>
            <person name="Castanera R."/>
            <person name="Culley D."/>
            <person name="Daum C."/>
            <person name="Ezra D."/>
            <person name="Gonzalez J."/>
            <person name="Henrissat B."/>
            <person name="Kuo A."/>
            <person name="Liang C."/>
            <person name="Lipzen A."/>
            <person name="Lutzoni F."/>
            <person name="Magnuson J."/>
            <person name="Mondo S."/>
            <person name="Nolan M."/>
            <person name="Ohm R."/>
            <person name="Pangilinan J."/>
            <person name="Park H.-J."/>
            <person name="Ramirez L."/>
            <person name="Alfaro M."/>
            <person name="Sun H."/>
            <person name="Tritt A."/>
            <person name="Yoshinaga Y."/>
            <person name="Zwiers L.-H."/>
            <person name="Turgeon B."/>
            <person name="Goodwin S."/>
            <person name="Spatafora J."/>
            <person name="Crous P."/>
            <person name="Grigoriev I."/>
        </authorList>
    </citation>
    <scope>NUCLEOTIDE SEQUENCE</scope>
    <source>
        <strain evidence="2">CBS 107.79</strain>
    </source>
</reference>
<dbReference type="Proteomes" id="UP000800036">
    <property type="component" value="Unassembled WGS sequence"/>
</dbReference>
<feature type="chain" id="PRO_5025621917" description="Secreted protein" evidence="1">
    <location>
        <begin position="25"/>
        <end position="147"/>
    </location>
</feature>
<organism evidence="2 3">
    <name type="scientific">Bimuria novae-zelandiae CBS 107.79</name>
    <dbReference type="NCBI Taxonomy" id="1447943"/>
    <lineage>
        <taxon>Eukaryota</taxon>
        <taxon>Fungi</taxon>
        <taxon>Dikarya</taxon>
        <taxon>Ascomycota</taxon>
        <taxon>Pezizomycotina</taxon>
        <taxon>Dothideomycetes</taxon>
        <taxon>Pleosporomycetidae</taxon>
        <taxon>Pleosporales</taxon>
        <taxon>Massarineae</taxon>
        <taxon>Didymosphaeriaceae</taxon>
        <taxon>Bimuria</taxon>
    </lineage>
</organism>
<keyword evidence="1" id="KW-0732">Signal</keyword>
<evidence type="ECO:0000313" key="3">
    <source>
        <dbReference type="Proteomes" id="UP000800036"/>
    </source>
</evidence>